<dbReference type="SUPFAM" id="SSF50249">
    <property type="entry name" value="Nucleic acid-binding proteins"/>
    <property type="match status" value="1"/>
</dbReference>
<evidence type="ECO:0000313" key="5">
    <source>
        <dbReference type="EMBL" id="HII69609.1"/>
    </source>
</evidence>
<dbReference type="GeneID" id="1477084"/>
<reference evidence="5" key="1">
    <citation type="journal article" date="2020" name="bioRxiv">
        <title>A rank-normalized archaeal taxonomy based on genome phylogeny resolves widespread incomplete and uneven classifications.</title>
        <authorList>
            <person name="Rinke C."/>
            <person name="Chuvochina M."/>
            <person name="Mussig A.J."/>
            <person name="Chaumeil P.-A."/>
            <person name="Waite D.W."/>
            <person name="Whitman W.B."/>
            <person name="Parks D.H."/>
            <person name="Hugenholtz P."/>
        </authorList>
    </citation>
    <scope>NUCLEOTIDE SEQUENCE</scope>
    <source>
        <strain evidence="5">UBA8853</strain>
    </source>
</reference>
<feature type="domain" description="TRNA-binding" evidence="4">
    <location>
        <begin position="106"/>
        <end position="201"/>
    </location>
</feature>
<gene>
    <name evidence="5" type="ORF">HA336_00050</name>
</gene>
<dbReference type="InterPro" id="IPR012340">
    <property type="entry name" value="NA-bd_OB-fold"/>
</dbReference>
<evidence type="ECO:0000256" key="1">
    <source>
        <dbReference type="ARBA" id="ARBA00022555"/>
    </source>
</evidence>
<dbReference type="Gene3D" id="2.40.50.140">
    <property type="entry name" value="Nucleic acid-binding proteins"/>
    <property type="match status" value="1"/>
</dbReference>
<dbReference type="OMA" id="PRYLLAW"/>
<proteinExistence type="predicted"/>
<dbReference type="Proteomes" id="UP000619545">
    <property type="component" value="Unassembled WGS sequence"/>
</dbReference>
<dbReference type="Pfam" id="PF01588">
    <property type="entry name" value="tRNA_bind"/>
    <property type="match status" value="1"/>
</dbReference>
<name>A0A832T521_9EURY</name>
<dbReference type="Gene3D" id="1.20.1440.150">
    <property type="match status" value="1"/>
</dbReference>
<dbReference type="EMBL" id="DUJS01000001">
    <property type="protein sequence ID" value="HII69609.1"/>
    <property type="molecule type" value="Genomic_DNA"/>
</dbReference>
<evidence type="ECO:0000256" key="3">
    <source>
        <dbReference type="PROSITE-ProRule" id="PRU00209"/>
    </source>
</evidence>
<dbReference type="GO" id="GO:0000049">
    <property type="term" value="F:tRNA binding"/>
    <property type="evidence" value="ECO:0007669"/>
    <property type="project" value="UniProtKB-UniRule"/>
</dbReference>
<protein>
    <recommendedName>
        <fullName evidence="4">tRNA-binding domain-containing protein</fullName>
    </recommendedName>
</protein>
<keyword evidence="2 3" id="KW-0694">RNA-binding</keyword>
<sequence>MTKPVEPDDPRIRLLLAYVNRVKDRAASGGYSGVNRRQLTEVLQSIESTLQELRYSYLPPENVSERLKDLLPDLEDVVDPEEPELRWLVEYLEHADEVFEREIGDEADAVLCVVGEVGSVREHPNADNLYITVVNTGRFGKRTVVTNLTDVEEGDSMAVALLPPREFSGVVSEGMFCGEADGEPGEIIEPPERGEVRSIVLEWIEGV</sequence>
<evidence type="ECO:0000259" key="4">
    <source>
        <dbReference type="PROSITE" id="PS50886"/>
    </source>
</evidence>
<dbReference type="InterPro" id="IPR002547">
    <property type="entry name" value="tRNA-bd_dom"/>
</dbReference>
<evidence type="ECO:0000313" key="6">
    <source>
        <dbReference type="Proteomes" id="UP000619545"/>
    </source>
</evidence>
<dbReference type="PROSITE" id="PS50886">
    <property type="entry name" value="TRBD"/>
    <property type="match status" value="1"/>
</dbReference>
<keyword evidence="1 3" id="KW-0820">tRNA-binding</keyword>
<organism evidence="5 6">
    <name type="scientific">Methanopyrus kandleri</name>
    <dbReference type="NCBI Taxonomy" id="2320"/>
    <lineage>
        <taxon>Archaea</taxon>
        <taxon>Methanobacteriati</taxon>
        <taxon>Methanobacteriota</taxon>
        <taxon>Methanomada group</taxon>
        <taxon>Methanopyri</taxon>
        <taxon>Methanopyrales</taxon>
        <taxon>Methanopyraceae</taxon>
        <taxon>Methanopyrus</taxon>
    </lineage>
</organism>
<accession>A0A832T521</accession>
<comment type="caution">
    <text evidence="5">The sequence shown here is derived from an EMBL/GenBank/DDBJ whole genome shotgun (WGS) entry which is preliminary data.</text>
</comment>
<dbReference type="CDD" id="cd02153">
    <property type="entry name" value="tRNA_bindingDomain"/>
    <property type="match status" value="1"/>
</dbReference>
<dbReference type="AlphaFoldDB" id="A0A832T521"/>
<evidence type="ECO:0000256" key="2">
    <source>
        <dbReference type="ARBA" id="ARBA00022884"/>
    </source>
</evidence>
<dbReference type="RefSeq" id="WP_011019351.1">
    <property type="nucleotide sequence ID" value="NZ_DUJS01000001.1"/>
</dbReference>